<name>A0A0B4XM91_9GAMM</name>
<protein>
    <recommendedName>
        <fullName evidence="10">Glycerol-3-phosphate acyltransferase</fullName>
    </recommendedName>
    <alternativeName>
        <fullName evidence="10">Acyl-PO4 G3P acyltransferase</fullName>
    </alternativeName>
    <alternativeName>
        <fullName evidence="10">Acyl-phosphate--glycerol-3-phosphate acyltransferase</fullName>
    </alternativeName>
    <alternativeName>
        <fullName evidence="10">G3P acyltransferase</fullName>
        <shortName evidence="10">GPAT</shortName>
        <ecNumber evidence="10">2.3.1.275</ecNumber>
    </alternativeName>
    <alternativeName>
        <fullName evidence="10">Lysophosphatidic acid synthase</fullName>
        <shortName evidence="10">LPA synthase</shortName>
    </alternativeName>
</protein>
<dbReference type="STRING" id="391936.S7S_15010"/>
<evidence type="ECO:0000256" key="8">
    <source>
        <dbReference type="ARBA" id="ARBA00023209"/>
    </source>
</evidence>
<evidence type="ECO:0000256" key="10">
    <source>
        <dbReference type="HAMAP-Rule" id="MF_01043"/>
    </source>
</evidence>
<keyword evidence="12" id="KW-1185">Reference proteome</keyword>
<dbReference type="NCBIfam" id="TIGR00023">
    <property type="entry name" value="glycerol-3-phosphate 1-O-acyltransferase PlsY"/>
    <property type="match status" value="1"/>
</dbReference>
<dbReference type="PANTHER" id="PTHR30309:SF0">
    <property type="entry name" value="GLYCEROL-3-PHOSPHATE ACYLTRANSFERASE-RELATED"/>
    <property type="match status" value="1"/>
</dbReference>
<dbReference type="Pfam" id="PF02660">
    <property type="entry name" value="G3P_acyltransf"/>
    <property type="match status" value="1"/>
</dbReference>
<keyword evidence="8 10" id="KW-0594">Phospholipid biosynthesis</keyword>
<dbReference type="GO" id="GO:0043772">
    <property type="term" value="F:acyl-phosphate glycerol-3-phosphate acyltransferase activity"/>
    <property type="evidence" value="ECO:0007669"/>
    <property type="project" value="UniProtKB-UniRule"/>
</dbReference>
<comment type="subunit">
    <text evidence="10">Probably interacts with PlsX.</text>
</comment>
<keyword evidence="9 10" id="KW-1208">Phospholipid metabolism</keyword>
<feature type="transmembrane region" description="Helical" evidence="10">
    <location>
        <begin position="116"/>
        <end position="141"/>
    </location>
</feature>
<dbReference type="RefSeq" id="WP_008733650.1">
    <property type="nucleotide sequence ID" value="NZ_CP004387.1"/>
</dbReference>
<dbReference type="EC" id="2.3.1.275" evidence="10"/>
<evidence type="ECO:0000313" key="11">
    <source>
        <dbReference type="EMBL" id="AJD49414.1"/>
    </source>
</evidence>
<sequence>MDLNTLQDAWWLTLLLCLGAYLLGSISSAILVCRLFGYPDPRTQGSSNPGATNVLRIAGKPAAALTLLGDVLKGVVPVLVAAQIGLSATATALIGFCAFLGHLFPVFFQLRGGKGVATAFGLLFALHWPTGIATGLTWLGVFGATRISSLASMIAFIVMPAVLWFWLPGAFWPMLLLTLILLARHHSNIRKLVSGQELGFRKPKSD</sequence>
<dbReference type="InterPro" id="IPR003811">
    <property type="entry name" value="G3P_acylTferase_PlsY"/>
</dbReference>
<comment type="similarity">
    <text evidence="10">Belongs to the PlsY family.</text>
</comment>
<dbReference type="AlphaFoldDB" id="A0A0B4XM91"/>
<comment type="subcellular location">
    <subcellularLocation>
        <location evidence="10">Cell membrane</location>
        <topology evidence="10">Multi-pass membrane protein</topology>
    </subcellularLocation>
</comment>
<dbReference type="Proteomes" id="UP000006764">
    <property type="component" value="Chromosome"/>
</dbReference>
<keyword evidence="4 10" id="KW-0812">Transmembrane</keyword>
<reference evidence="11 12" key="1">
    <citation type="journal article" date="2012" name="J. Bacteriol.">
        <title>Genome sequence of an alkane-degrading bacterium, Alcanivorax pacificus type strain W11-5, isolated from deep sea sediment.</title>
        <authorList>
            <person name="Lai Q."/>
            <person name="Shao Z."/>
        </authorList>
    </citation>
    <scope>NUCLEOTIDE SEQUENCE [LARGE SCALE GENOMIC DNA]</scope>
    <source>
        <strain evidence="11 12">W11-5</strain>
    </source>
</reference>
<proteinExistence type="inferred from homology"/>
<dbReference type="SMART" id="SM01207">
    <property type="entry name" value="G3P_acyltransf"/>
    <property type="match status" value="1"/>
</dbReference>
<keyword evidence="6 10" id="KW-0443">Lipid metabolism</keyword>
<dbReference type="GO" id="GO:0005886">
    <property type="term" value="C:plasma membrane"/>
    <property type="evidence" value="ECO:0007669"/>
    <property type="project" value="UniProtKB-SubCell"/>
</dbReference>
<organism evidence="11 12">
    <name type="scientific">Isoalcanivorax pacificus W11-5</name>
    <dbReference type="NCBI Taxonomy" id="391936"/>
    <lineage>
        <taxon>Bacteria</taxon>
        <taxon>Pseudomonadati</taxon>
        <taxon>Pseudomonadota</taxon>
        <taxon>Gammaproteobacteria</taxon>
        <taxon>Oceanospirillales</taxon>
        <taxon>Alcanivoracaceae</taxon>
        <taxon>Isoalcanivorax</taxon>
    </lineage>
</organism>
<feature type="transmembrane region" description="Helical" evidence="10">
    <location>
        <begin position="75"/>
        <end position="104"/>
    </location>
</feature>
<dbReference type="HAMAP" id="MF_01043">
    <property type="entry name" value="PlsY"/>
    <property type="match status" value="1"/>
</dbReference>
<dbReference type="UniPathway" id="UPA00085"/>
<dbReference type="GO" id="GO:0008654">
    <property type="term" value="P:phospholipid biosynthetic process"/>
    <property type="evidence" value="ECO:0007669"/>
    <property type="project" value="UniProtKB-UniRule"/>
</dbReference>
<feature type="transmembrane region" description="Helical" evidence="10">
    <location>
        <begin position="153"/>
        <end position="182"/>
    </location>
</feature>
<accession>A0A0B4XM91</accession>
<evidence type="ECO:0000313" key="12">
    <source>
        <dbReference type="Proteomes" id="UP000006764"/>
    </source>
</evidence>
<feature type="transmembrane region" description="Helical" evidence="10">
    <location>
        <begin position="12"/>
        <end position="37"/>
    </location>
</feature>
<evidence type="ECO:0000256" key="1">
    <source>
        <dbReference type="ARBA" id="ARBA00022475"/>
    </source>
</evidence>
<evidence type="ECO:0000256" key="2">
    <source>
        <dbReference type="ARBA" id="ARBA00022516"/>
    </source>
</evidence>
<keyword evidence="5 10" id="KW-1133">Transmembrane helix</keyword>
<evidence type="ECO:0000256" key="4">
    <source>
        <dbReference type="ARBA" id="ARBA00022692"/>
    </source>
</evidence>
<evidence type="ECO:0000256" key="6">
    <source>
        <dbReference type="ARBA" id="ARBA00023098"/>
    </source>
</evidence>
<dbReference type="KEGG" id="apac:S7S_15010"/>
<keyword evidence="7 10" id="KW-0472">Membrane</keyword>
<keyword evidence="2 10" id="KW-0444">Lipid biosynthesis</keyword>
<gene>
    <name evidence="10" type="primary">plsY</name>
    <name evidence="11" type="ORF">S7S_15010</name>
</gene>
<keyword evidence="1 10" id="KW-1003">Cell membrane</keyword>
<dbReference type="PANTHER" id="PTHR30309">
    <property type="entry name" value="INNER MEMBRANE PROTEIN YGIH"/>
    <property type="match status" value="1"/>
</dbReference>
<evidence type="ECO:0000256" key="7">
    <source>
        <dbReference type="ARBA" id="ARBA00023136"/>
    </source>
</evidence>
<evidence type="ECO:0000256" key="3">
    <source>
        <dbReference type="ARBA" id="ARBA00022679"/>
    </source>
</evidence>
<dbReference type="HOGENOM" id="CLU_081254_0_0_6"/>
<comment type="pathway">
    <text evidence="10">Lipid metabolism; phospholipid metabolism.</text>
</comment>
<evidence type="ECO:0000256" key="5">
    <source>
        <dbReference type="ARBA" id="ARBA00022989"/>
    </source>
</evidence>
<keyword evidence="11" id="KW-0012">Acyltransferase</keyword>
<comment type="catalytic activity">
    <reaction evidence="10">
        <text>an acyl phosphate + sn-glycerol 3-phosphate = a 1-acyl-sn-glycero-3-phosphate + phosphate</text>
        <dbReference type="Rhea" id="RHEA:34075"/>
        <dbReference type="ChEBI" id="CHEBI:43474"/>
        <dbReference type="ChEBI" id="CHEBI:57597"/>
        <dbReference type="ChEBI" id="CHEBI:57970"/>
        <dbReference type="ChEBI" id="CHEBI:59918"/>
        <dbReference type="EC" id="2.3.1.275"/>
    </reaction>
</comment>
<comment type="function">
    <text evidence="10">Catalyzes the transfer of an acyl group from acyl-phosphate (acyl-PO(4)) to glycerol-3-phosphate (G3P) to form lysophosphatidic acid (LPA). This enzyme utilizes acyl-phosphate as fatty acyl donor, but not acyl-CoA or acyl-ACP.</text>
</comment>
<keyword evidence="3 10" id="KW-0808">Transferase</keyword>
<dbReference type="EMBL" id="CP004387">
    <property type="protein sequence ID" value="AJD49414.1"/>
    <property type="molecule type" value="Genomic_DNA"/>
</dbReference>
<evidence type="ECO:0000256" key="9">
    <source>
        <dbReference type="ARBA" id="ARBA00023264"/>
    </source>
</evidence>